<evidence type="ECO:0000256" key="2">
    <source>
        <dbReference type="ARBA" id="ARBA00008654"/>
    </source>
</evidence>
<dbReference type="EMBL" id="JAUKUD010000007">
    <property type="protein sequence ID" value="KAK0737972.1"/>
    <property type="molecule type" value="Genomic_DNA"/>
</dbReference>
<evidence type="ECO:0000313" key="11">
    <source>
        <dbReference type="Proteomes" id="UP001172155"/>
    </source>
</evidence>
<evidence type="ECO:0000256" key="4">
    <source>
        <dbReference type="ARBA" id="ARBA00022964"/>
    </source>
</evidence>
<evidence type="ECO:0000256" key="7">
    <source>
        <dbReference type="SAM" id="MobiDB-lite"/>
    </source>
</evidence>
<keyword evidence="4" id="KW-0223">Dioxygenase</keyword>
<feature type="compositionally biased region" description="Pro residues" evidence="7">
    <location>
        <begin position="81"/>
        <end position="95"/>
    </location>
</feature>
<comment type="similarity">
    <text evidence="2">Belongs to the gamma-BBH/TMLD family.</text>
</comment>
<name>A0AA40BPF7_9PEZI</name>
<proteinExistence type="inferred from homology"/>
<comment type="cofactor">
    <cofactor evidence="1">
        <name>Fe(2+)</name>
        <dbReference type="ChEBI" id="CHEBI:29033"/>
    </cofactor>
</comment>
<dbReference type="AlphaFoldDB" id="A0AA40BPF7"/>
<evidence type="ECO:0000313" key="10">
    <source>
        <dbReference type="EMBL" id="KAK0737972.1"/>
    </source>
</evidence>
<evidence type="ECO:0000256" key="3">
    <source>
        <dbReference type="ARBA" id="ARBA00022723"/>
    </source>
</evidence>
<dbReference type="GO" id="GO:0045329">
    <property type="term" value="P:carnitine biosynthetic process"/>
    <property type="evidence" value="ECO:0007669"/>
    <property type="project" value="TreeGrafter"/>
</dbReference>
<keyword evidence="6" id="KW-0408">Iron</keyword>
<feature type="domain" description="Gamma-butyrobetaine hydroxylase-like N-terminal" evidence="9">
    <location>
        <begin position="180"/>
        <end position="246"/>
    </location>
</feature>
<keyword evidence="3" id="KW-0479">Metal-binding</keyword>
<protein>
    <recommendedName>
        <fullName evidence="12">Gamma-butyrobetaine dioxygenase</fullName>
    </recommendedName>
</protein>
<dbReference type="Gene3D" id="3.60.130.10">
    <property type="entry name" value="Clavaminate synthase-like"/>
    <property type="match status" value="1"/>
</dbReference>
<dbReference type="GO" id="GO:0005739">
    <property type="term" value="C:mitochondrion"/>
    <property type="evidence" value="ECO:0007669"/>
    <property type="project" value="TreeGrafter"/>
</dbReference>
<keyword evidence="11" id="KW-1185">Reference proteome</keyword>
<dbReference type="GO" id="GO:0046872">
    <property type="term" value="F:metal ion binding"/>
    <property type="evidence" value="ECO:0007669"/>
    <property type="project" value="UniProtKB-KW"/>
</dbReference>
<dbReference type="InterPro" id="IPR038492">
    <property type="entry name" value="GBBH-like_N_sf"/>
</dbReference>
<dbReference type="Pfam" id="PF02668">
    <property type="entry name" value="TauD"/>
    <property type="match status" value="1"/>
</dbReference>
<evidence type="ECO:0008006" key="12">
    <source>
        <dbReference type="Google" id="ProtNLM"/>
    </source>
</evidence>
<dbReference type="PANTHER" id="PTHR10696:SF25">
    <property type="entry name" value="OXIDOREDUCTASE AIM17-RELATED"/>
    <property type="match status" value="1"/>
</dbReference>
<dbReference type="Proteomes" id="UP001172155">
    <property type="component" value="Unassembled WGS sequence"/>
</dbReference>
<keyword evidence="5" id="KW-0560">Oxidoreductase</keyword>
<dbReference type="InterPro" id="IPR042098">
    <property type="entry name" value="TauD-like_sf"/>
</dbReference>
<gene>
    <name evidence="10" type="ORF">B0T18DRAFT_420952</name>
</gene>
<dbReference type="GO" id="GO:0016706">
    <property type="term" value="F:2-oxoglutarate-dependent dioxygenase activity"/>
    <property type="evidence" value="ECO:0007669"/>
    <property type="project" value="UniProtKB-ARBA"/>
</dbReference>
<dbReference type="InterPro" id="IPR010376">
    <property type="entry name" value="GBBH-like_N"/>
</dbReference>
<dbReference type="Pfam" id="PF06155">
    <property type="entry name" value="GBBH-like_N"/>
    <property type="match status" value="1"/>
</dbReference>
<comment type="caution">
    <text evidence="10">The sequence shown here is derived from an EMBL/GenBank/DDBJ whole genome shotgun (WGS) entry which is preliminary data.</text>
</comment>
<accession>A0AA40BPF7</accession>
<evidence type="ECO:0000256" key="6">
    <source>
        <dbReference type="ARBA" id="ARBA00023004"/>
    </source>
</evidence>
<evidence type="ECO:0000259" key="8">
    <source>
        <dbReference type="Pfam" id="PF02668"/>
    </source>
</evidence>
<feature type="region of interest" description="Disordered" evidence="7">
    <location>
        <begin position="55"/>
        <end position="130"/>
    </location>
</feature>
<evidence type="ECO:0000256" key="5">
    <source>
        <dbReference type="ARBA" id="ARBA00023002"/>
    </source>
</evidence>
<feature type="domain" description="TauD/TfdA-like" evidence="8">
    <location>
        <begin position="303"/>
        <end position="539"/>
    </location>
</feature>
<sequence length="596" mass="66815">MSRGLLPSSPNVVAQCLDNSLSFPSSSPMRTGNMTPLRLSRLPLAAGHRSRLATIPSRSTPRHLLTTTARRATQDDDKPSATPPSEPAPVAPPSKPDVSPSKYFAHWTNFRRDPQPETPIPTPNRKTADGLPYNLPTRHSNAHTGPHMRYSVRTGVASPPQTVTVHPGALTLVRVGAPSIHLSTLWLRDACPCPSCVDPDSGQKTFSTADLPPQPPVASAGLDPATGALRVVWGDEGAHQSEYPAESITEWMEDGGFRTPHLLPLPRKLWDRATYEALLAGGETRTTYDEWMGTEVGFWRAFEALMRTGLIFVSGVPEGREDAVEGIAARIGEMQTTFYGKTWDVRSKPQAENVAYTSQFLGLHQDLMYHDPVPRLQLLHCLENGCEGGESIFSDGVRAAYEMEVAHDHGVFDSLTKPTPHFHYKKGGHYYEMRRETIHIAGNLIDCTHWSPPFQAPFRRESMADTPEGPVVRTKSGRKGLQQWHESARLFQQSLESPRNMVEMKLSPGECVIFDNWRVLHGRREFKAGEGHRWLKGTYITDQVTRGRETELQRRNPERFRKWDRRDELDTHLNRARLANEERIHVESLLKPTLAE</sequence>
<evidence type="ECO:0000259" key="9">
    <source>
        <dbReference type="Pfam" id="PF06155"/>
    </source>
</evidence>
<dbReference type="InterPro" id="IPR003819">
    <property type="entry name" value="TauD/TfdA-like"/>
</dbReference>
<organism evidence="10 11">
    <name type="scientific">Schizothecium vesticola</name>
    <dbReference type="NCBI Taxonomy" id="314040"/>
    <lineage>
        <taxon>Eukaryota</taxon>
        <taxon>Fungi</taxon>
        <taxon>Dikarya</taxon>
        <taxon>Ascomycota</taxon>
        <taxon>Pezizomycotina</taxon>
        <taxon>Sordariomycetes</taxon>
        <taxon>Sordariomycetidae</taxon>
        <taxon>Sordariales</taxon>
        <taxon>Schizotheciaceae</taxon>
        <taxon>Schizothecium</taxon>
    </lineage>
</organism>
<feature type="region of interest" description="Disordered" evidence="7">
    <location>
        <begin position="460"/>
        <end position="479"/>
    </location>
</feature>
<feature type="non-terminal residue" evidence="10">
    <location>
        <position position="1"/>
    </location>
</feature>
<dbReference type="SUPFAM" id="SSF51197">
    <property type="entry name" value="Clavaminate synthase-like"/>
    <property type="match status" value="1"/>
</dbReference>
<evidence type="ECO:0000256" key="1">
    <source>
        <dbReference type="ARBA" id="ARBA00001954"/>
    </source>
</evidence>
<reference evidence="10" key="1">
    <citation type="submission" date="2023-06" db="EMBL/GenBank/DDBJ databases">
        <title>Genome-scale phylogeny and comparative genomics of the fungal order Sordariales.</title>
        <authorList>
            <consortium name="Lawrence Berkeley National Laboratory"/>
            <person name="Hensen N."/>
            <person name="Bonometti L."/>
            <person name="Westerberg I."/>
            <person name="Brannstrom I.O."/>
            <person name="Guillou S."/>
            <person name="Cros-Aarteil S."/>
            <person name="Calhoun S."/>
            <person name="Haridas S."/>
            <person name="Kuo A."/>
            <person name="Mondo S."/>
            <person name="Pangilinan J."/>
            <person name="Riley R."/>
            <person name="LaButti K."/>
            <person name="Andreopoulos B."/>
            <person name="Lipzen A."/>
            <person name="Chen C."/>
            <person name="Yanf M."/>
            <person name="Daum C."/>
            <person name="Ng V."/>
            <person name="Clum A."/>
            <person name="Steindorff A."/>
            <person name="Ohm R."/>
            <person name="Martin F."/>
            <person name="Silar P."/>
            <person name="Natvig D."/>
            <person name="Lalanne C."/>
            <person name="Gautier V."/>
            <person name="Ament-velasquez S.L."/>
            <person name="Kruys A."/>
            <person name="Hutchinson M.I."/>
            <person name="Powell A.J."/>
            <person name="Barry K."/>
            <person name="Miller A.N."/>
            <person name="Grigoriev I.V."/>
            <person name="Debuchy R."/>
            <person name="Gladieux P."/>
            <person name="Thoren M.H."/>
            <person name="Johannesson H."/>
        </authorList>
    </citation>
    <scope>NUCLEOTIDE SEQUENCE</scope>
    <source>
        <strain evidence="10">SMH3187-1</strain>
    </source>
</reference>
<dbReference type="InterPro" id="IPR050411">
    <property type="entry name" value="AlphaKG_dependent_hydroxylases"/>
</dbReference>
<dbReference type="Gene3D" id="3.30.2020.30">
    <property type="match status" value="1"/>
</dbReference>
<dbReference type="PANTHER" id="PTHR10696">
    <property type="entry name" value="GAMMA-BUTYROBETAINE HYDROXYLASE-RELATED"/>
    <property type="match status" value="1"/>
</dbReference>